<feature type="region of interest" description="Disordered" evidence="1">
    <location>
        <begin position="422"/>
        <end position="449"/>
    </location>
</feature>
<feature type="transmembrane region" description="Helical" evidence="2">
    <location>
        <begin position="62"/>
        <end position="80"/>
    </location>
</feature>
<feature type="transmembrane region" description="Helical" evidence="2">
    <location>
        <begin position="151"/>
        <end position="171"/>
    </location>
</feature>
<dbReference type="PANTHER" id="PTHR36840:SF1">
    <property type="entry name" value="BLL5714 PROTEIN"/>
    <property type="match status" value="1"/>
</dbReference>
<keyword evidence="4" id="KW-1185">Reference proteome</keyword>
<feature type="region of interest" description="Disordered" evidence="1">
    <location>
        <begin position="1"/>
        <end position="37"/>
    </location>
</feature>
<reference evidence="3 4" key="1">
    <citation type="journal article" date="2023" name="Microb. Genom.">
        <title>Mesoterricola silvestris gen. nov., sp. nov., Mesoterricola sediminis sp. nov., Geothrix oryzae sp. nov., Geothrix edaphica sp. nov., Geothrix rubra sp. nov., and Geothrix limicola sp. nov., six novel members of Acidobacteriota isolated from soils.</title>
        <authorList>
            <person name="Weisberg A.J."/>
            <person name="Pearce E."/>
            <person name="Kramer C.G."/>
            <person name="Chang J.H."/>
            <person name="Clarke C.R."/>
        </authorList>
    </citation>
    <scope>NUCLEOTIDE SEQUENCE [LARGE SCALE GENOMIC DNA]</scope>
    <source>
        <strain evidence="3 4">ID09-01A</strain>
    </source>
</reference>
<proteinExistence type="predicted"/>
<feature type="transmembrane region" description="Helical" evidence="2">
    <location>
        <begin position="379"/>
        <end position="397"/>
    </location>
</feature>
<dbReference type="Pfam" id="PF06772">
    <property type="entry name" value="LtrA"/>
    <property type="match status" value="1"/>
</dbReference>
<feature type="transmembrane region" description="Helical" evidence="2">
    <location>
        <begin position="349"/>
        <end position="367"/>
    </location>
</feature>
<name>A0ABU4NPA8_9ACTN</name>
<comment type="caution">
    <text evidence="3">The sequence shown here is derived from an EMBL/GenBank/DDBJ whole genome shotgun (WGS) entry which is preliminary data.</text>
</comment>
<feature type="transmembrane region" description="Helical" evidence="2">
    <location>
        <begin position="209"/>
        <end position="226"/>
    </location>
</feature>
<organism evidence="3 4">
    <name type="scientific">Streptomyces europaeiscabiei</name>
    <dbReference type="NCBI Taxonomy" id="146819"/>
    <lineage>
        <taxon>Bacteria</taxon>
        <taxon>Bacillati</taxon>
        <taxon>Actinomycetota</taxon>
        <taxon>Actinomycetes</taxon>
        <taxon>Kitasatosporales</taxon>
        <taxon>Streptomycetaceae</taxon>
        <taxon>Streptomyces</taxon>
    </lineage>
</organism>
<dbReference type="EMBL" id="JARAYU010000015">
    <property type="protein sequence ID" value="MDX3704505.1"/>
    <property type="molecule type" value="Genomic_DNA"/>
</dbReference>
<dbReference type="Proteomes" id="UP001271274">
    <property type="component" value="Unassembled WGS sequence"/>
</dbReference>
<keyword evidence="2" id="KW-0812">Transmembrane</keyword>
<evidence type="ECO:0000256" key="2">
    <source>
        <dbReference type="SAM" id="Phobius"/>
    </source>
</evidence>
<dbReference type="RefSeq" id="WP_046703055.1">
    <property type="nucleotide sequence ID" value="NZ_JARAUR010000089.1"/>
</dbReference>
<dbReference type="InterPro" id="IPR010640">
    <property type="entry name" value="Low_temperature_requirement_A"/>
</dbReference>
<keyword evidence="2" id="KW-0472">Membrane</keyword>
<feature type="compositionally biased region" description="Low complexity" evidence="1">
    <location>
        <begin position="17"/>
        <end position="36"/>
    </location>
</feature>
<feature type="transmembrane region" description="Helical" evidence="2">
    <location>
        <begin position="278"/>
        <end position="296"/>
    </location>
</feature>
<feature type="transmembrane region" description="Helical" evidence="2">
    <location>
        <begin position="246"/>
        <end position="266"/>
    </location>
</feature>
<feature type="compositionally biased region" description="Basic and acidic residues" evidence="1">
    <location>
        <begin position="426"/>
        <end position="449"/>
    </location>
</feature>
<evidence type="ECO:0000313" key="3">
    <source>
        <dbReference type="EMBL" id="MDX3704505.1"/>
    </source>
</evidence>
<accession>A0ABU4NPA8</accession>
<evidence type="ECO:0000313" key="4">
    <source>
        <dbReference type="Proteomes" id="UP001271274"/>
    </source>
</evidence>
<protein>
    <submittedName>
        <fullName evidence="3">Low temperature requirement protein A</fullName>
    </submittedName>
</protein>
<sequence>MTPSSTPSTPSVPEPAPGSGTASAASPASASASSPGVGRAPVRRLVARGREEEHRVASPLELFFDLCFVVAVAQAGIQLVHAVAEAHAAEGIVNYAMIFFAIWWAWMNFTWFASAYDNDDVPYRLVTLLQIAGVLVLAAGVTRAFEDHDWLLVVLGYVIMRLAMTAQWLRAGRSATGAERVTALRYAGGVALCQVGWLGLLIVPEPAGPWLFLAMAIAELCVPVYAEKGFQTPWHPHHIAERYGLFTIIVLGETLLAATVAVKSAVDDDDALGELLPIAVGGLLIVFSAWWVYFAVPIHGHLRSSKESFLWGYGHYLIFASAAAIGAGLEVAVEQAVHKAHISTPAASAAVTLPTALYLLSVWALHARHHKVGTAQQTVLPLSALAVIVCTFLGHWAVLAAGVVAAATVTVGVVFTARAHSTPDAAETRRSHRAGETREAHSTHDVHDS</sequence>
<gene>
    <name evidence="3" type="ORF">PV662_33080</name>
</gene>
<evidence type="ECO:0000256" key="1">
    <source>
        <dbReference type="SAM" id="MobiDB-lite"/>
    </source>
</evidence>
<feature type="transmembrane region" description="Helical" evidence="2">
    <location>
        <begin position="308"/>
        <end position="329"/>
    </location>
</feature>
<dbReference type="PANTHER" id="PTHR36840">
    <property type="entry name" value="BLL5714 PROTEIN"/>
    <property type="match status" value="1"/>
</dbReference>
<keyword evidence="2" id="KW-1133">Transmembrane helix</keyword>
<feature type="transmembrane region" description="Helical" evidence="2">
    <location>
        <begin position="183"/>
        <end position="203"/>
    </location>
</feature>
<feature type="transmembrane region" description="Helical" evidence="2">
    <location>
        <begin position="92"/>
        <end position="113"/>
    </location>
</feature>